<comment type="caution">
    <text evidence="3">The sequence shown here is derived from an EMBL/GenBank/DDBJ whole genome shotgun (WGS) entry which is preliminary data.</text>
</comment>
<dbReference type="InterPro" id="IPR035437">
    <property type="entry name" value="SNase_OB-fold_sf"/>
</dbReference>
<dbReference type="EMBL" id="SHKY01000001">
    <property type="protein sequence ID" value="RZU48658.1"/>
    <property type="molecule type" value="Genomic_DNA"/>
</dbReference>
<feature type="signal peptide" evidence="1">
    <location>
        <begin position="1"/>
        <end position="20"/>
    </location>
</feature>
<dbReference type="PROSITE" id="PS51841">
    <property type="entry name" value="LTD"/>
    <property type="match status" value="2"/>
</dbReference>
<feature type="chain" id="PRO_5039187202" evidence="1">
    <location>
        <begin position="21"/>
        <end position="425"/>
    </location>
</feature>
<dbReference type="SUPFAM" id="SSF50199">
    <property type="entry name" value="Staphylococcal nuclease"/>
    <property type="match status" value="1"/>
</dbReference>
<keyword evidence="4" id="KW-1185">Reference proteome</keyword>
<keyword evidence="3" id="KW-0540">Nuclease</keyword>
<keyword evidence="3" id="KW-0255">Endonuclease</keyword>
<organism evidence="3 4">
    <name type="scientific">Krasilnikovia cinnamomea</name>
    <dbReference type="NCBI Taxonomy" id="349313"/>
    <lineage>
        <taxon>Bacteria</taxon>
        <taxon>Bacillati</taxon>
        <taxon>Actinomycetota</taxon>
        <taxon>Actinomycetes</taxon>
        <taxon>Micromonosporales</taxon>
        <taxon>Micromonosporaceae</taxon>
        <taxon>Krasilnikovia</taxon>
    </lineage>
</organism>
<keyword evidence="3" id="KW-0378">Hydrolase</keyword>
<dbReference type="InterPro" id="IPR001322">
    <property type="entry name" value="Lamin_tail_dom"/>
</dbReference>
<dbReference type="Proteomes" id="UP000292564">
    <property type="component" value="Unassembled WGS sequence"/>
</dbReference>
<dbReference type="Gene3D" id="2.40.50.90">
    <property type="match status" value="1"/>
</dbReference>
<feature type="domain" description="LTD" evidence="2">
    <location>
        <begin position="315"/>
        <end position="417"/>
    </location>
</feature>
<evidence type="ECO:0000256" key="1">
    <source>
        <dbReference type="SAM" id="SignalP"/>
    </source>
</evidence>
<dbReference type="AlphaFoldDB" id="A0A4Q7ZDD6"/>
<feature type="domain" description="LTD" evidence="2">
    <location>
        <begin position="190"/>
        <end position="313"/>
    </location>
</feature>
<evidence type="ECO:0000259" key="2">
    <source>
        <dbReference type="PROSITE" id="PS51841"/>
    </source>
</evidence>
<dbReference type="InterPro" id="IPR036415">
    <property type="entry name" value="Lamin_tail_dom_sf"/>
</dbReference>
<dbReference type="OrthoDB" id="4871555at2"/>
<protein>
    <submittedName>
        <fullName evidence="3">Endonuclease YncB(Thermonuclease family)</fullName>
    </submittedName>
</protein>
<dbReference type="Pfam" id="PF00932">
    <property type="entry name" value="LTD"/>
    <property type="match status" value="2"/>
</dbReference>
<reference evidence="3 4" key="1">
    <citation type="submission" date="2019-02" db="EMBL/GenBank/DDBJ databases">
        <title>Sequencing the genomes of 1000 actinobacteria strains.</title>
        <authorList>
            <person name="Klenk H.-P."/>
        </authorList>
    </citation>
    <scope>NUCLEOTIDE SEQUENCE [LARGE SCALE GENOMIC DNA]</scope>
    <source>
        <strain evidence="3 4">DSM 45162</strain>
    </source>
</reference>
<sequence>MLRRLTAVLATALISVPLAAAPASASTGYCLPISGSARCQVWTGKVAWVADGDTMLVDIYGDGTRTPKSVRIIGMQAMEQKVYSPNPKKRRGECHALAATARAEQLVKAGGGIVRMTALRASSKSKGRPLRSISVKINGQWRDIGADLVRRGLTLWQPFAGEWAADKTYRRLEALAARDRLNLFDTDSCGRGPYQSTALSVWVNSDADGEDSKNLNGEWVRIGNDSGASIRIDGWWVRDSGLRRYTFPANTVVPAHGAVFLHVGRGRNTATHKYWGLTAPVFENVGAAAHVIGDGAYLFDRQGDVRAWMQYPCLTGCTSPLTGKVSLTVREQTVEHVKITNTSAAAVDLFGHVLVNKPYRYPFLNHTVLQPGETLTMYTGSGTNSGLTRYWKKTGSILNDDGDAVSLQTKAEYIVECVKWGGVSC</sequence>
<evidence type="ECO:0000313" key="4">
    <source>
        <dbReference type="Proteomes" id="UP000292564"/>
    </source>
</evidence>
<keyword evidence="1" id="KW-0732">Signal</keyword>
<dbReference type="Gene3D" id="2.60.40.1260">
    <property type="entry name" value="Lamin Tail domain"/>
    <property type="match status" value="2"/>
</dbReference>
<accession>A0A4Q7ZDD6</accession>
<dbReference type="SUPFAM" id="SSF74853">
    <property type="entry name" value="Lamin A/C globular tail domain"/>
    <property type="match status" value="2"/>
</dbReference>
<proteinExistence type="predicted"/>
<evidence type="ECO:0000313" key="3">
    <source>
        <dbReference type="EMBL" id="RZU48658.1"/>
    </source>
</evidence>
<name>A0A4Q7ZDD6_9ACTN</name>
<dbReference type="RefSeq" id="WP_130507869.1">
    <property type="nucleotide sequence ID" value="NZ_SHKY01000001.1"/>
</dbReference>
<gene>
    <name evidence="3" type="ORF">EV385_0376</name>
</gene>
<dbReference type="GO" id="GO:0004519">
    <property type="term" value="F:endonuclease activity"/>
    <property type="evidence" value="ECO:0007669"/>
    <property type="project" value="UniProtKB-KW"/>
</dbReference>